<dbReference type="Gene3D" id="3.40.50.2000">
    <property type="entry name" value="Glycogen Phosphorylase B"/>
    <property type="match status" value="2"/>
</dbReference>
<dbReference type="InterPro" id="IPR043148">
    <property type="entry name" value="TagF_C"/>
</dbReference>
<dbReference type="InterPro" id="IPR019734">
    <property type="entry name" value="TPR_rpt"/>
</dbReference>
<dbReference type="SMART" id="SM00028">
    <property type="entry name" value="TPR"/>
    <property type="match status" value="8"/>
</dbReference>
<dbReference type="Pfam" id="PF13181">
    <property type="entry name" value="TPR_8"/>
    <property type="match status" value="2"/>
</dbReference>
<dbReference type="RefSeq" id="WP_172459262.1">
    <property type="nucleotide sequence ID" value="NZ_UGQS01000001.1"/>
</dbReference>
<keyword evidence="6" id="KW-0472">Membrane</keyword>
<dbReference type="GO" id="GO:0005886">
    <property type="term" value="C:plasma membrane"/>
    <property type="evidence" value="ECO:0007669"/>
    <property type="project" value="UniProtKB-SubCell"/>
</dbReference>
<dbReference type="SUPFAM" id="SSF53756">
    <property type="entry name" value="UDP-Glycosyltransferase/glycogen phosphorylase"/>
    <property type="match status" value="2"/>
</dbReference>
<dbReference type="GO" id="GO:0016757">
    <property type="term" value="F:glycosyltransferase activity"/>
    <property type="evidence" value="ECO:0007669"/>
    <property type="project" value="InterPro"/>
</dbReference>
<keyword evidence="3" id="KW-1003">Cell membrane</keyword>
<dbReference type="CDD" id="cd03811">
    <property type="entry name" value="GT4_GT28_WabH-like"/>
    <property type="match status" value="1"/>
</dbReference>
<evidence type="ECO:0000256" key="3">
    <source>
        <dbReference type="ARBA" id="ARBA00022475"/>
    </source>
</evidence>
<dbReference type="InterPro" id="IPR011990">
    <property type="entry name" value="TPR-like_helical_dom_sf"/>
</dbReference>
<accession>A0A378UHQ7</accession>
<dbReference type="InterPro" id="IPR001296">
    <property type="entry name" value="Glyco_trans_1"/>
</dbReference>
<protein>
    <submittedName>
        <fullName evidence="9">Putative glycosyl transferase</fullName>
        <ecNumber evidence="9">2.7.8.12</ecNumber>
    </submittedName>
</protein>
<dbReference type="Pfam" id="PF00534">
    <property type="entry name" value="Glycos_transf_1"/>
    <property type="match status" value="1"/>
</dbReference>
<evidence type="ECO:0000313" key="9">
    <source>
        <dbReference type="EMBL" id="STZ76012.1"/>
    </source>
</evidence>
<comment type="subcellular location">
    <subcellularLocation>
        <location evidence="1">Cell membrane</location>
        <topology evidence="1">Peripheral membrane protein</topology>
    </subcellularLocation>
</comment>
<gene>
    <name evidence="9" type="primary">tagF</name>
    <name evidence="9" type="ORF">NCTC10295_00766</name>
</gene>
<feature type="repeat" description="TPR" evidence="7">
    <location>
        <begin position="304"/>
        <end position="337"/>
    </location>
</feature>
<dbReference type="Gene3D" id="1.25.40.10">
    <property type="entry name" value="Tetratricopeptide repeat domain"/>
    <property type="match status" value="4"/>
</dbReference>
<dbReference type="Gene3D" id="3.40.50.11820">
    <property type="match status" value="1"/>
</dbReference>
<dbReference type="EC" id="2.7.8.12" evidence="9"/>
<dbReference type="PROSITE" id="PS50005">
    <property type="entry name" value="TPR"/>
    <property type="match status" value="4"/>
</dbReference>
<dbReference type="Pfam" id="PF04464">
    <property type="entry name" value="Glyphos_transf"/>
    <property type="match status" value="1"/>
</dbReference>
<comment type="similarity">
    <text evidence="2">Belongs to the CDP-glycerol glycerophosphotransferase family.</text>
</comment>
<organism evidence="9 10">
    <name type="scientific">Bergeriella denitrificans</name>
    <name type="common">Neisseria denitrificans</name>
    <dbReference type="NCBI Taxonomy" id="494"/>
    <lineage>
        <taxon>Bacteria</taxon>
        <taxon>Pseudomonadati</taxon>
        <taxon>Pseudomonadota</taxon>
        <taxon>Betaproteobacteria</taxon>
        <taxon>Neisseriales</taxon>
        <taxon>Neisseriaceae</taxon>
        <taxon>Bergeriella</taxon>
    </lineage>
</organism>
<feature type="repeat" description="TPR" evidence="7">
    <location>
        <begin position="46"/>
        <end position="79"/>
    </location>
</feature>
<dbReference type="Gene3D" id="3.40.50.12580">
    <property type="match status" value="1"/>
</dbReference>
<dbReference type="AlphaFoldDB" id="A0A378UHQ7"/>
<keyword evidence="10" id="KW-1185">Reference proteome</keyword>
<keyword evidence="4 9" id="KW-0808">Transferase</keyword>
<evidence type="ECO:0000256" key="5">
    <source>
        <dbReference type="ARBA" id="ARBA00022944"/>
    </source>
</evidence>
<name>A0A378UHQ7_BERDE</name>
<dbReference type="Pfam" id="PF13432">
    <property type="entry name" value="TPR_16"/>
    <property type="match status" value="1"/>
</dbReference>
<dbReference type="GO" id="GO:0019350">
    <property type="term" value="P:teichoic acid biosynthetic process"/>
    <property type="evidence" value="ECO:0007669"/>
    <property type="project" value="UniProtKB-KW"/>
</dbReference>
<evidence type="ECO:0000256" key="2">
    <source>
        <dbReference type="ARBA" id="ARBA00010488"/>
    </source>
</evidence>
<evidence type="ECO:0000256" key="1">
    <source>
        <dbReference type="ARBA" id="ARBA00004202"/>
    </source>
</evidence>
<keyword evidence="5" id="KW-0777">Teichoic acid biosynthesis</keyword>
<reference evidence="9 10" key="1">
    <citation type="submission" date="2018-06" db="EMBL/GenBank/DDBJ databases">
        <authorList>
            <consortium name="Pathogen Informatics"/>
            <person name="Doyle S."/>
        </authorList>
    </citation>
    <scope>NUCLEOTIDE SEQUENCE [LARGE SCALE GENOMIC DNA]</scope>
    <source>
        <strain evidence="9 10">NCTC10295</strain>
    </source>
</reference>
<evidence type="ECO:0000256" key="6">
    <source>
        <dbReference type="ARBA" id="ARBA00023136"/>
    </source>
</evidence>
<proteinExistence type="inferred from homology"/>
<evidence type="ECO:0000259" key="8">
    <source>
        <dbReference type="Pfam" id="PF00534"/>
    </source>
</evidence>
<sequence>MKKKSYPSPFNTPLSYWHGLILYRKQKWKEAQSYFQKAVELSPKHSYANFKLGMCFFKQKKWEEALKYFEIALSLNSTNQEKWSIQFVQAKRRVLASTSLAGASTGVKESLLREKIELGVNTEEAYAELAKLLHKQGRYWQEIDALNKVLSLPPVKLPIPELYIQLANAHLAMKQYGKAFRAFQAAIDIPGKHQVSSLFYKAGYCIEHMESPDNSLLAQATTLYAKAISKDSQLSSRKFGIGVFHEKEGLWPEAIKAYKKELSDNPQKTYLYEKLGFAYQKNYEWANAKEYFQLAINAHNIQNPEWHYRLGFNDERLGNYESAVKNYSKAVQIKYTAYWYYRLGICLSYLGKDQEAVAAFLKTKRNFKPAKNIATYLYSRIVHNAAQELDSDTTQIDLWEKFADLYFSKGDLDKACEYYYNYIIRNNEHNTDAYYKYGFLLAENKQFGQAAEVLKNIRILREPYGTPLSKFDNNEEFRRPALYMEYFRHLSTNPDIVLFESFSGVGISCNPFAIFMEMISDVQYKDFLFVWVVSNPEKIPNDLKKYKNVIFVEKNSDLYLRYLCTAKYLINNSTFPPYFIRKEDQLYLNTWHGTPWKTMGKDIKNNFMELKNTQRNFLQTTHMLSPNPHTTWALTDRYDITEIYSGKLLESGYPRIDLTLNASEEKKDYLRKELNIIHGKKIILYAPTWRGTLGSPEVESEKLISEIELLAKLDANILFRGHYFVEENAYDSGIGRYIVPEHINTNELLSIVDILITDYSSIAFDYMATGKPIIYYIDDYEDYKEKRGLYFEVTQLPGVMAKTADELYEATISLVNNSSRTHSLYPEAMKKFTPYDNGDVTKRVINWFFKNQTDNNEISLQAPTKKSLLFFGGEFMPNGITASLINLLTNIDKEKYTVSLLIDPNAIASDEKRLEQFYKLPSDIRIIPRVGRMNRTVETDWIEFKANIYKYLPKNMEPYFNEGYKYEFQRMVGFSNFDALIEFSGYSRFWTYVLGAADLPNAVKSIYQHNDLYGEWKMKYPRLENTFGAYHNFDKIISVSKPTMELNKQNLASIFQLDENKFDYCDNVQNPDFILNQAQEELPEEDFHYFAKKNRDRDTIFINLARLSPEKNQAKLINSFRKLVDTYPTARLLILGDGPLKTDLSQLIRDSDLNNNVYLLGSRFNPFPFLKHADCFVLSSDHEGQPMTLFEAMILKKPVIATDIVGSRSVLENRPGLLVPNNEEGLLQGMIDFIEGKLYFGDFDYSKYQKDALDMFYSKVSHKKNIC</sequence>
<dbReference type="GO" id="GO:0047355">
    <property type="term" value="F:CDP-glycerol glycerophosphotransferase activity"/>
    <property type="evidence" value="ECO:0007669"/>
    <property type="project" value="UniProtKB-EC"/>
</dbReference>
<feature type="domain" description="Glycosyl transferase family 1" evidence="8">
    <location>
        <begin position="1092"/>
        <end position="1236"/>
    </location>
</feature>
<feature type="repeat" description="TPR" evidence="7">
    <location>
        <begin position="160"/>
        <end position="193"/>
    </location>
</feature>
<dbReference type="InterPro" id="IPR007554">
    <property type="entry name" value="Glycerophosphate_synth"/>
</dbReference>
<keyword evidence="7" id="KW-0802">TPR repeat</keyword>
<dbReference type="Proteomes" id="UP000254651">
    <property type="component" value="Unassembled WGS sequence"/>
</dbReference>
<evidence type="ECO:0000313" key="10">
    <source>
        <dbReference type="Proteomes" id="UP000254651"/>
    </source>
</evidence>
<evidence type="ECO:0000256" key="4">
    <source>
        <dbReference type="ARBA" id="ARBA00022679"/>
    </source>
</evidence>
<dbReference type="PANTHER" id="PTHR37316:SF3">
    <property type="entry name" value="TEICHOIC ACID GLYCEROL-PHOSPHATE TRANSFERASE"/>
    <property type="match status" value="1"/>
</dbReference>
<dbReference type="SUPFAM" id="SSF48452">
    <property type="entry name" value="TPR-like"/>
    <property type="match status" value="3"/>
</dbReference>
<dbReference type="InterPro" id="IPR043149">
    <property type="entry name" value="TagF_N"/>
</dbReference>
<dbReference type="EMBL" id="UGQS01000001">
    <property type="protein sequence ID" value="STZ76012.1"/>
    <property type="molecule type" value="Genomic_DNA"/>
</dbReference>
<dbReference type="InterPro" id="IPR051612">
    <property type="entry name" value="Teichoic_Acid_Biosynth"/>
</dbReference>
<dbReference type="PANTHER" id="PTHR37316">
    <property type="entry name" value="TEICHOIC ACID GLYCEROL-PHOSPHATE PRIMASE"/>
    <property type="match status" value="1"/>
</dbReference>
<evidence type="ECO:0000256" key="7">
    <source>
        <dbReference type="PROSITE-ProRule" id="PRU00339"/>
    </source>
</evidence>
<feature type="repeat" description="TPR" evidence="7">
    <location>
        <begin position="12"/>
        <end position="45"/>
    </location>
</feature>